<sequence>MAESSSKQDRARQAKNLAERCFVGGDIAGAKQWCQTAQKLDPRLPGIAQAAAAYDVHSAAARKVIGAAGCGPDWYAVLDLPPPRSGLVTHDAVKKQYRKLCLLVHPDKNTSAAADGAFKLVQAAWDALSARHPPPEAAEAPCTRPMRAEDLYRTKPTAAAPAKKPPEPPKTTRQQPPPPQPSAPRQPQRPTMPPPPPVVRPPSPTRGKCQYCGALTIIRGAAGARSFRCMSCHRSPMDDKACDSNEEYDEYFFDDGPW</sequence>
<feature type="domain" description="J" evidence="2">
    <location>
        <begin position="73"/>
        <end position="133"/>
    </location>
</feature>
<dbReference type="SMART" id="SM00271">
    <property type="entry name" value="DnaJ"/>
    <property type="match status" value="1"/>
</dbReference>
<comment type="caution">
    <text evidence="3">The sequence shown here is derived from an EMBL/GenBank/DDBJ whole genome shotgun (WGS) entry which is preliminary data.</text>
</comment>
<gene>
    <name evidence="3" type="ORF">E2562_037415</name>
</gene>
<evidence type="ECO:0000256" key="1">
    <source>
        <dbReference type="SAM" id="MobiDB-lite"/>
    </source>
</evidence>
<dbReference type="Gene3D" id="1.10.287.110">
    <property type="entry name" value="DnaJ domain"/>
    <property type="match status" value="1"/>
</dbReference>
<evidence type="ECO:0000259" key="2">
    <source>
        <dbReference type="PROSITE" id="PS50076"/>
    </source>
</evidence>
<feature type="compositionally biased region" description="Pro residues" evidence="1">
    <location>
        <begin position="190"/>
        <end position="204"/>
    </location>
</feature>
<dbReference type="InterPro" id="IPR001623">
    <property type="entry name" value="DnaJ_domain"/>
</dbReference>
<dbReference type="Proteomes" id="UP000479710">
    <property type="component" value="Unassembled WGS sequence"/>
</dbReference>
<proteinExistence type="predicted"/>
<dbReference type="PANTHER" id="PTHR44137:SF53">
    <property type="entry name" value="DNAJ DOMAIN CONTAINING PROTEIN, EXPRESSED"/>
    <property type="match status" value="1"/>
</dbReference>
<dbReference type="InterPro" id="IPR036869">
    <property type="entry name" value="J_dom_sf"/>
</dbReference>
<dbReference type="OrthoDB" id="10250354at2759"/>
<feature type="compositionally biased region" description="Pro residues" evidence="1">
    <location>
        <begin position="175"/>
        <end position="184"/>
    </location>
</feature>
<dbReference type="AlphaFoldDB" id="A0A6G1EBM6"/>
<dbReference type="SUPFAM" id="SSF46565">
    <property type="entry name" value="Chaperone J-domain"/>
    <property type="match status" value="1"/>
</dbReference>
<dbReference type="GO" id="GO:0005783">
    <property type="term" value="C:endoplasmic reticulum"/>
    <property type="evidence" value="ECO:0007669"/>
    <property type="project" value="UniProtKB-ARBA"/>
</dbReference>
<dbReference type="Pfam" id="PF00226">
    <property type="entry name" value="DnaJ"/>
    <property type="match status" value="1"/>
</dbReference>
<evidence type="ECO:0000313" key="3">
    <source>
        <dbReference type="EMBL" id="KAF0922515.1"/>
    </source>
</evidence>
<reference evidence="3 4" key="1">
    <citation type="submission" date="2019-11" db="EMBL/GenBank/DDBJ databases">
        <title>Whole genome sequence of Oryza granulata.</title>
        <authorList>
            <person name="Li W."/>
        </authorList>
    </citation>
    <scope>NUCLEOTIDE SEQUENCE [LARGE SCALE GENOMIC DNA]</scope>
    <source>
        <strain evidence="4">cv. Menghai</strain>
        <tissue evidence="3">Leaf</tissue>
    </source>
</reference>
<accession>A0A6G1EBM6</accession>
<protein>
    <recommendedName>
        <fullName evidence="2">J domain-containing protein</fullName>
    </recommendedName>
</protein>
<dbReference type="EMBL" id="SPHZ02000004">
    <property type="protein sequence ID" value="KAF0922515.1"/>
    <property type="molecule type" value="Genomic_DNA"/>
</dbReference>
<dbReference type="PROSITE" id="PS50076">
    <property type="entry name" value="DNAJ_2"/>
    <property type="match status" value="1"/>
</dbReference>
<dbReference type="CDD" id="cd06257">
    <property type="entry name" value="DnaJ"/>
    <property type="match status" value="1"/>
</dbReference>
<feature type="region of interest" description="Disordered" evidence="1">
    <location>
        <begin position="157"/>
        <end position="205"/>
    </location>
</feature>
<name>A0A6G1EBM6_9ORYZ</name>
<evidence type="ECO:0000313" key="4">
    <source>
        <dbReference type="Proteomes" id="UP000479710"/>
    </source>
</evidence>
<organism evidence="3 4">
    <name type="scientific">Oryza meyeriana var. granulata</name>
    <dbReference type="NCBI Taxonomy" id="110450"/>
    <lineage>
        <taxon>Eukaryota</taxon>
        <taxon>Viridiplantae</taxon>
        <taxon>Streptophyta</taxon>
        <taxon>Embryophyta</taxon>
        <taxon>Tracheophyta</taxon>
        <taxon>Spermatophyta</taxon>
        <taxon>Magnoliopsida</taxon>
        <taxon>Liliopsida</taxon>
        <taxon>Poales</taxon>
        <taxon>Poaceae</taxon>
        <taxon>BOP clade</taxon>
        <taxon>Oryzoideae</taxon>
        <taxon>Oryzeae</taxon>
        <taxon>Oryzinae</taxon>
        <taxon>Oryza</taxon>
        <taxon>Oryza meyeriana</taxon>
    </lineage>
</organism>
<keyword evidence="4" id="KW-1185">Reference proteome</keyword>
<dbReference type="PANTHER" id="PTHR44137">
    <property type="entry name" value="BNAC03G44070D PROTEIN"/>
    <property type="match status" value="1"/>
</dbReference>